<evidence type="ECO:0000256" key="2">
    <source>
        <dbReference type="ARBA" id="ARBA00013253"/>
    </source>
</evidence>
<evidence type="ECO:0000256" key="1">
    <source>
        <dbReference type="ARBA" id="ARBA00005051"/>
    </source>
</evidence>
<evidence type="ECO:0000256" key="3">
    <source>
        <dbReference type="ARBA" id="ARBA00022679"/>
    </source>
</evidence>
<dbReference type="InterPro" id="IPR000550">
    <property type="entry name" value="Hppk"/>
</dbReference>
<dbReference type="AlphaFoldDB" id="J9BZU3"/>
<keyword evidence="4" id="KW-0547">Nucleotide-binding</keyword>
<keyword evidence="6" id="KW-0067">ATP-binding</keyword>
<dbReference type="GO" id="GO:0016301">
    <property type="term" value="F:kinase activity"/>
    <property type="evidence" value="ECO:0007669"/>
    <property type="project" value="UniProtKB-KW"/>
</dbReference>
<dbReference type="UniPathway" id="UPA00077">
    <property type="reaction ID" value="UER00155"/>
</dbReference>
<evidence type="ECO:0000259" key="8">
    <source>
        <dbReference type="Pfam" id="PF01288"/>
    </source>
</evidence>
<dbReference type="Pfam" id="PF01288">
    <property type="entry name" value="HPPK"/>
    <property type="match status" value="1"/>
</dbReference>
<organism evidence="9">
    <name type="scientific">gut metagenome</name>
    <dbReference type="NCBI Taxonomy" id="749906"/>
    <lineage>
        <taxon>unclassified sequences</taxon>
        <taxon>metagenomes</taxon>
        <taxon>organismal metagenomes</taxon>
    </lineage>
</organism>
<dbReference type="EMBL" id="AMCI01007193">
    <property type="protein sequence ID" value="EJW93050.1"/>
    <property type="molecule type" value="Genomic_DNA"/>
</dbReference>
<feature type="non-terminal residue" evidence="9">
    <location>
        <position position="64"/>
    </location>
</feature>
<dbReference type="PANTHER" id="PTHR43071">
    <property type="entry name" value="2-AMINO-4-HYDROXY-6-HYDROXYMETHYLDIHYDROPTERIDINE PYROPHOSPHOKINASE"/>
    <property type="match status" value="1"/>
</dbReference>
<dbReference type="InterPro" id="IPR035907">
    <property type="entry name" value="Hppk_sf"/>
</dbReference>
<sequence>MATAYIGLGSNIGNKRGNIVTAAALLAERVGDVLALSDLYETEPWGFESENLFINAVVVLSTTL</sequence>
<dbReference type="SUPFAM" id="SSF55083">
    <property type="entry name" value="6-hydroxymethyl-7,8-dihydropterin pyrophosphokinase, HPPK"/>
    <property type="match status" value="1"/>
</dbReference>
<gene>
    <name evidence="9" type="ORF">EVA_18842</name>
</gene>
<comment type="caution">
    <text evidence="9">The sequence shown here is derived from an EMBL/GenBank/DDBJ whole genome shotgun (WGS) entry which is preliminary data.</text>
</comment>
<proteinExistence type="predicted"/>
<dbReference type="GO" id="GO:0005524">
    <property type="term" value="F:ATP binding"/>
    <property type="evidence" value="ECO:0007669"/>
    <property type="project" value="UniProtKB-KW"/>
</dbReference>
<protein>
    <recommendedName>
        <fullName evidence="2">2-amino-4-hydroxy-6-hydroxymethyldihydropteridine diphosphokinase</fullName>
        <ecNumber evidence="2">2.7.6.3</ecNumber>
    </recommendedName>
</protein>
<evidence type="ECO:0000256" key="6">
    <source>
        <dbReference type="ARBA" id="ARBA00022840"/>
    </source>
</evidence>
<reference evidence="9" key="1">
    <citation type="journal article" date="2012" name="PLoS ONE">
        <title>Gene sets for utilization of primary and secondary nutrition supplies in the distal gut of endangered iberian lynx.</title>
        <authorList>
            <person name="Alcaide M."/>
            <person name="Messina E."/>
            <person name="Richter M."/>
            <person name="Bargiela R."/>
            <person name="Peplies J."/>
            <person name="Huws S.A."/>
            <person name="Newbold C.J."/>
            <person name="Golyshin P.N."/>
            <person name="Simon M.A."/>
            <person name="Lopez G."/>
            <person name="Yakimov M.M."/>
            <person name="Ferrer M."/>
        </authorList>
    </citation>
    <scope>NUCLEOTIDE SEQUENCE</scope>
</reference>
<evidence type="ECO:0000256" key="5">
    <source>
        <dbReference type="ARBA" id="ARBA00022777"/>
    </source>
</evidence>
<dbReference type="GO" id="GO:0003848">
    <property type="term" value="F:2-amino-4-hydroxy-6-hydroxymethyldihydropteridine diphosphokinase activity"/>
    <property type="evidence" value="ECO:0007669"/>
    <property type="project" value="UniProtKB-EC"/>
</dbReference>
<dbReference type="GO" id="GO:0046656">
    <property type="term" value="P:folic acid biosynthetic process"/>
    <property type="evidence" value="ECO:0007669"/>
    <property type="project" value="UniProtKB-KW"/>
</dbReference>
<keyword evidence="7" id="KW-0289">Folate biosynthesis</keyword>
<dbReference type="PANTHER" id="PTHR43071:SF1">
    <property type="entry name" value="2-AMINO-4-HYDROXY-6-HYDROXYMETHYLDIHYDROPTERIDINE PYROPHOSPHOKINASE"/>
    <property type="match status" value="1"/>
</dbReference>
<evidence type="ECO:0000313" key="9">
    <source>
        <dbReference type="EMBL" id="EJW93050.1"/>
    </source>
</evidence>
<keyword evidence="5 9" id="KW-0418">Kinase</keyword>
<dbReference type="Gene3D" id="3.30.70.560">
    <property type="entry name" value="7,8-Dihydro-6-hydroxymethylpterin-pyrophosphokinase HPPK"/>
    <property type="match status" value="1"/>
</dbReference>
<keyword evidence="3" id="KW-0808">Transferase</keyword>
<feature type="domain" description="7,8-dihydro-6-hydroxymethylpterin-pyrophosphokinase" evidence="8">
    <location>
        <begin position="5"/>
        <end position="64"/>
    </location>
</feature>
<evidence type="ECO:0000256" key="7">
    <source>
        <dbReference type="ARBA" id="ARBA00022909"/>
    </source>
</evidence>
<accession>J9BZU3</accession>
<dbReference type="EC" id="2.7.6.3" evidence="2"/>
<dbReference type="GO" id="GO:0046654">
    <property type="term" value="P:tetrahydrofolate biosynthetic process"/>
    <property type="evidence" value="ECO:0007669"/>
    <property type="project" value="UniProtKB-UniPathway"/>
</dbReference>
<evidence type="ECO:0000256" key="4">
    <source>
        <dbReference type="ARBA" id="ARBA00022741"/>
    </source>
</evidence>
<name>J9BZU3_9ZZZZ</name>
<comment type="pathway">
    <text evidence="1">Cofactor biosynthesis; tetrahydrofolate biosynthesis; 2-amino-4-hydroxy-6-hydroxymethyl-7,8-dihydropteridine diphosphate from 7,8-dihydroneopterin triphosphate: step 4/4.</text>
</comment>